<dbReference type="EMBL" id="JAPTSV010000009">
    <property type="protein sequence ID" value="KAJ1524515.1"/>
    <property type="molecule type" value="Genomic_DNA"/>
</dbReference>
<gene>
    <name evidence="1" type="ORF">ONE63_011007</name>
</gene>
<evidence type="ECO:0000313" key="1">
    <source>
        <dbReference type="EMBL" id="KAJ1524515.1"/>
    </source>
</evidence>
<keyword evidence="2" id="KW-1185">Reference proteome</keyword>
<organism evidence="1 2">
    <name type="scientific">Megalurothrips usitatus</name>
    <name type="common">bean blossom thrips</name>
    <dbReference type="NCBI Taxonomy" id="439358"/>
    <lineage>
        <taxon>Eukaryota</taxon>
        <taxon>Metazoa</taxon>
        <taxon>Ecdysozoa</taxon>
        <taxon>Arthropoda</taxon>
        <taxon>Hexapoda</taxon>
        <taxon>Insecta</taxon>
        <taxon>Pterygota</taxon>
        <taxon>Neoptera</taxon>
        <taxon>Paraneoptera</taxon>
        <taxon>Thysanoptera</taxon>
        <taxon>Terebrantia</taxon>
        <taxon>Thripoidea</taxon>
        <taxon>Thripidae</taxon>
        <taxon>Megalurothrips</taxon>
    </lineage>
</organism>
<name>A0AAV7XJD7_9NEOP</name>
<dbReference type="AlphaFoldDB" id="A0AAV7XJD7"/>
<sequence length="114" mass="11762">MRLEAGHRGALPPLPLLLGPLGPLGAFGPVGPLMSSPGPVPGQYLVPGFPAYPGLGPGLGPVGYPAPLPPGDSSRMLFKGNSSRLELLIEKIQANKENHHVSEQDIKAVVLSST</sequence>
<reference evidence="1" key="1">
    <citation type="submission" date="2022-12" db="EMBL/GenBank/DDBJ databases">
        <title>Chromosome-level genome assembly of the bean flower thrips Megalurothrips usitatus.</title>
        <authorList>
            <person name="Ma L."/>
            <person name="Liu Q."/>
            <person name="Li H."/>
            <person name="Cai W."/>
        </authorList>
    </citation>
    <scope>NUCLEOTIDE SEQUENCE</scope>
    <source>
        <strain evidence="1">Cailab_2022a</strain>
    </source>
</reference>
<evidence type="ECO:0000313" key="2">
    <source>
        <dbReference type="Proteomes" id="UP001075354"/>
    </source>
</evidence>
<dbReference type="Proteomes" id="UP001075354">
    <property type="component" value="Chromosome 9"/>
</dbReference>
<protein>
    <submittedName>
        <fullName evidence="1">Uncharacterized protein</fullName>
    </submittedName>
</protein>
<comment type="caution">
    <text evidence="1">The sequence shown here is derived from an EMBL/GenBank/DDBJ whole genome shotgun (WGS) entry which is preliminary data.</text>
</comment>
<proteinExistence type="predicted"/>
<accession>A0AAV7XJD7</accession>